<dbReference type="GO" id="GO:0055085">
    <property type="term" value="P:transmembrane transport"/>
    <property type="evidence" value="ECO:0007669"/>
    <property type="project" value="InterPro"/>
</dbReference>
<keyword evidence="2 7" id="KW-0813">Transport</keyword>
<name>A0A4P6EPX4_9MICO</name>
<evidence type="ECO:0000256" key="7">
    <source>
        <dbReference type="RuleBase" id="RU363032"/>
    </source>
</evidence>
<dbReference type="KEGG" id="xyl:ET495_12225"/>
<evidence type="ECO:0000256" key="8">
    <source>
        <dbReference type="SAM" id="MobiDB-lite"/>
    </source>
</evidence>
<dbReference type="SUPFAM" id="SSF161098">
    <property type="entry name" value="MetI-like"/>
    <property type="match status" value="1"/>
</dbReference>
<dbReference type="Pfam" id="PF00528">
    <property type="entry name" value="BPD_transp_1"/>
    <property type="match status" value="1"/>
</dbReference>
<feature type="transmembrane region" description="Helical" evidence="7">
    <location>
        <begin position="52"/>
        <end position="73"/>
    </location>
</feature>
<feature type="transmembrane region" description="Helical" evidence="7">
    <location>
        <begin position="155"/>
        <end position="176"/>
    </location>
</feature>
<evidence type="ECO:0000256" key="3">
    <source>
        <dbReference type="ARBA" id="ARBA00022475"/>
    </source>
</evidence>
<dbReference type="CDD" id="cd06261">
    <property type="entry name" value="TM_PBP2"/>
    <property type="match status" value="1"/>
</dbReference>
<reference evidence="10 11" key="1">
    <citation type="submission" date="2019-01" db="EMBL/GenBank/DDBJ databases">
        <title>Genome sequencing of strain 2JSPR-7.</title>
        <authorList>
            <person name="Heo J."/>
            <person name="Kim S.-J."/>
            <person name="Kim J.-S."/>
            <person name="Hong S.-B."/>
            <person name="Kwon S.-W."/>
        </authorList>
    </citation>
    <scope>NUCLEOTIDE SEQUENCE [LARGE SCALE GENOMIC DNA]</scope>
    <source>
        <strain evidence="10 11">2JSPR-7</strain>
    </source>
</reference>
<dbReference type="EMBL" id="CP035495">
    <property type="protein sequence ID" value="QAY63873.1"/>
    <property type="molecule type" value="Genomic_DNA"/>
</dbReference>
<comment type="subcellular location">
    <subcellularLocation>
        <location evidence="1 7">Cell membrane</location>
        <topology evidence="1 7">Multi-pass membrane protein</topology>
    </subcellularLocation>
</comment>
<dbReference type="PANTHER" id="PTHR43744:SF4">
    <property type="entry name" value="OSMOPROTECTIVE COMPOUNDS UPTAKE PERMEASE PROTEIN GGTD"/>
    <property type="match status" value="1"/>
</dbReference>
<dbReference type="PROSITE" id="PS50928">
    <property type="entry name" value="ABC_TM1"/>
    <property type="match status" value="1"/>
</dbReference>
<feature type="compositionally biased region" description="Basic and acidic residues" evidence="8">
    <location>
        <begin position="20"/>
        <end position="31"/>
    </location>
</feature>
<feature type="transmembrane region" description="Helical" evidence="7">
    <location>
        <begin position="232"/>
        <end position="257"/>
    </location>
</feature>
<dbReference type="RefSeq" id="WP_129205033.1">
    <property type="nucleotide sequence ID" value="NZ_CP035495.1"/>
</dbReference>
<keyword evidence="11" id="KW-1185">Reference proteome</keyword>
<dbReference type="GO" id="GO:0005886">
    <property type="term" value="C:plasma membrane"/>
    <property type="evidence" value="ECO:0007669"/>
    <property type="project" value="UniProtKB-SubCell"/>
</dbReference>
<evidence type="ECO:0000256" key="5">
    <source>
        <dbReference type="ARBA" id="ARBA00022989"/>
    </source>
</evidence>
<dbReference type="AlphaFoldDB" id="A0A4P6EPX4"/>
<feature type="transmembrane region" description="Helical" evidence="7">
    <location>
        <begin position="289"/>
        <end position="310"/>
    </location>
</feature>
<sequence>MSGSNTPTFPPPIDGVPAAGRRDDDEPAARKDRLSRLERRAIATKGRLSSPWASGIAIILAILWTLPSLGLLVTSFRPSLDIRRSGWWTVVPDLLGGQAAFTLENYDQAIHGNASLGEFFVNSFVITLPAVVIPITLALLAAYAFAWIPFKGRSFLFVAVFTLQVVPLQVALVPLLRDYVKIGINGSFWTVWISHSIFALPLAIFLLHNFMKEIPPSLVEAARVDGAGHVQVFFRVLMPLLVPAIASFGIFQFLWVWNDLLVGLTFTRAGSRPLTVAVAELAGSRGGQWQLLSAGAFISMIVPLVVFLALQRYFVRGLLAGSVKG</sequence>
<accession>A0A4P6EPX4</accession>
<comment type="similarity">
    <text evidence="7">Belongs to the binding-protein-dependent transport system permease family.</text>
</comment>
<keyword evidence="6 7" id="KW-0472">Membrane</keyword>
<feature type="domain" description="ABC transmembrane type-1" evidence="9">
    <location>
        <begin position="120"/>
        <end position="310"/>
    </location>
</feature>
<evidence type="ECO:0000256" key="1">
    <source>
        <dbReference type="ARBA" id="ARBA00004651"/>
    </source>
</evidence>
<evidence type="ECO:0000259" key="9">
    <source>
        <dbReference type="PROSITE" id="PS50928"/>
    </source>
</evidence>
<evidence type="ECO:0000256" key="6">
    <source>
        <dbReference type="ARBA" id="ARBA00023136"/>
    </source>
</evidence>
<dbReference type="InterPro" id="IPR000515">
    <property type="entry name" value="MetI-like"/>
</dbReference>
<dbReference type="OrthoDB" id="9794684at2"/>
<evidence type="ECO:0000313" key="11">
    <source>
        <dbReference type="Proteomes" id="UP000291758"/>
    </source>
</evidence>
<dbReference type="Gene3D" id="1.10.3720.10">
    <property type="entry name" value="MetI-like"/>
    <property type="match status" value="1"/>
</dbReference>
<dbReference type="Proteomes" id="UP000291758">
    <property type="component" value="Chromosome"/>
</dbReference>
<keyword evidence="3" id="KW-1003">Cell membrane</keyword>
<evidence type="ECO:0000256" key="4">
    <source>
        <dbReference type="ARBA" id="ARBA00022692"/>
    </source>
</evidence>
<protein>
    <submittedName>
        <fullName evidence="10">Carbohydrate ABC transporter permease</fullName>
    </submittedName>
</protein>
<dbReference type="InterPro" id="IPR035906">
    <property type="entry name" value="MetI-like_sf"/>
</dbReference>
<evidence type="ECO:0000313" key="10">
    <source>
        <dbReference type="EMBL" id="QAY63873.1"/>
    </source>
</evidence>
<dbReference type="PANTHER" id="PTHR43744">
    <property type="entry name" value="ABC TRANSPORTER PERMEASE PROTEIN MG189-RELATED-RELATED"/>
    <property type="match status" value="1"/>
</dbReference>
<feature type="region of interest" description="Disordered" evidence="8">
    <location>
        <begin position="1"/>
        <end position="31"/>
    </location>
</feature>
<gene>
    <name evidence="10" type="ORF">ET495_12225</name>
</gene>
<feature type="transmembrane region" description="Helical" evidence="7">
    <location>
        <begin position="188"/>
        <end position="211"/>
    </location>
</feature>
<keyword evidence="5 7" id="KW-1133">Transmembrane helix</keyword>
<keyword evidence="4 7" id="KW-0812">Transmembrane</keyword>
<organism evidence="10 11">
    <name type="scientific">Xylanimonas allomyrinae</name>
    <dbReference type="NCBI Taxonomy" id="2509459"/>
    <lineage>
        <taxon>Bacteria</taxon>
        <taxon>Bacillati</taxon>
        <taxon>Actinomycetota</taxon>
        <taxon>Actinomycetes</taxon>
        <taxon>Micrococcales</taxon>
        <taxon>Promicromonosporaceae</taxon>
        <taxon>Xylanimonas</taxon>
    </lineage>
</organism>
<feature type="transmembrane region" description="Helical" evidence="7">
    <location>
        <begin position="123"/>
        <end position="148"/>
    </location>
</feature>
<proteinExistence type="inferred from homology"/>
<evidence type="ECO:0000256" key="2">
    <source>
        <dbReference type="ARBA" id="ARBA00022448"/>
    </source>
</evidence>